<dbReference type="Gene3D" id="1.10.1200.10">
    <property type="entry name" value="ACP-like"/>
    <property type="match status" value="4"/>
</dbReference>
<dbReference type="SUPFAM" id="SSF55048">
    <property type="entry name" value="Probable ACP-binding domain of malonyl-CoA ACP transacylase"/>
    <property type="match status" value="3"/>
</dbReference>
<feature type="region of interest" description="C-terminal hotdog fold" evidence="6">
    <location>
        <begin position="1444"/>
        <end position="1578"/>
    </location>
</feature>
<dbReference type="SUPFAM" id="SSF51735">
    <property type="entry name" value="NAD(P)-binding Rossmann-fold domains"/>
    <property type="match status" value="5"/>
</dbReference>
<dbReference type="InterPro" id="IPR036736">
    <property type="entry name" value="ACP-like_sf"/>
</dbReference>
<evidence type="ECO:0000256" key="4">
    <source>
        <dbReference type="ARBA" id="ARBA00023268"/>
    </source>
</evidence>
<dbReference type="Pfam" id="PF08659">
    <property type="entry name" value="KR"/>
    <property type="match status" value="2"/>
</dbReference>
<keyword evidence="4" id="KW-0511">Multifunctional enzyme</keyword>
<dbReference type="InterPro" id="IPR020843">
    <property type="entry name" value="ER"/>
</dbReference>
<gene>
    <name evidence="11" type="primary">ppsC_1</name>
    <name evidence="11" type="ORF">ENSA5_10080</name>
</gene>
<dbReference type="Pfam" id="PF21089">
    <property type="entry name" value="PKS_DH_N"/>
    <property type="match status" value="2"/>
</dbReference>
<dbReference type="Pfam" id="PF02801">
    <property type="entry name" value="Ketoacyl-synt_C"/>
    <property type="match status" value="3"/>
</dbReference>
<feature type="domain" description="PKS/mFAS DH" evidence="10">
    <location>
        <begin position="4230"/>
        <end position="4507"/>
    </location>
</feature>
<evidence type="ECO:0000259" key="8">
    <source>
        <dbReference type="PROSITE" id="PS50075"/>
    </source>
</evidence>
<evidence type="ECO:0000259" key="10">
    <source>
        <dbReference type="PROSITE" id="PS52019"/>
    </source>
</evidence>
<dbReference type="InterPro" id="IPR011032">
    <property type="entry name" value="GroES-like_sf"/>
</dbReference>
<dbReference type="SUPFAM" id="SSF47336">
    <property type="entry name" value="ACP-like"/>
    <property type="match status" value="4"/>
</dbReference>
<organism evidence="11 12">
    <name type="scientific">Enhygromyxa salina</name>
    <dbReference type="NCBI Taxonomy" id="215803"/>
    <lineage>
        <taxon>Bacteria</taxon>
        <taxon>Pseudomonadati</taxon>
        <taxon>Myxococcota</taxon>
        <taxon>Polyangia</taxon>
        <taxon>Nannocystales</taxon>
        <taxon>Nannocystaceae</taxon>
        <taxon>Enhygromyxa</taxon>
    </lineage>
</organism>
<dbReference type="Pfam" id="PF00550">
    <property type="entry name" value="PP-binding"/>
    <property type="match status" value="4"/>
</dbReference>
<dbReference type="PROSITE" id="PS52004">
    <property type="entry name" value="KS3_2"/>
    <property type="match status" value="3"/>
</dbReference>
<evidence type="ECO:0000256" key="2">
    <source>
        <dbReference type="ARBA" id="ARBA00022553"/>
    </source>
</evidence>
<dbReference type="InterPro" id="IPR014030">
    <property type="entry name" value="Ketoacyl_synth_N"/>
</dbReference>
<dbReference type="GO" id="GO:0004312">
    <property type="term" value="F:fatty acid synthase activity"/>
    <property type="evidence" value="ECO:0007669"/>
    <property type="project" value="TreeGrafter"/>
</dbReference>
<dbReference type="InterPro" id="IPR032821">
    <property type="entry name" value="PKS_assoc"/>
</dbReference>
<dbReference type="Gene3D" id="3.30.70.3290">
    <property type="match status" value="3"/>
</dbReference>
<dbReference type="PANTHER" id="PTHR43775:SF37">
    <property type="entry name" value="SI:DKEY-61P9.11"/>
    <property type="match status" value="1"/>
</dbReference>
<sequence length="5476" mass="582946">MTNSSVNRPSALQRWILDQVAELMDVAPERIAPDRRLRDQGLDSVLALALLAKLEAHVGRSLSTTVPWRYPTVKALANYLEGGATQATHPADLSVVADEPVAIVGLGCRFPGANSPEAFWRLLHDGVDAVTEVPIDRWDSERWYNSDPAAAGKSATRWGGFLDQVDRFDPAFFGISPRETREMDPQQRIFLEVAWEALESGGVIPRSLVDSATAVFAGAMWNDWDRVVGDDPTRIQQHSATGHDPGIIAGRLSYLLGVRGPSLTVNTACSSSLVAIHLAVQSLQRGECTRALAGAVNLMLSPLSSVAMSKFGAMAPDGRCKAFDARANGYVRGEGVGVVMLEPLSLALERGAPIYALIRGSAINNDGYSNGLTAPSGDAQEAVLARAWAVAGIPPAEVDFVETHGPGTYLGDPIEAESVGAVFGPDREEGDPLLIGSVKTNLGHLEAAAGMAGLIKTTLALHHGVIPPNLHFETPNPHIDFDRLRLQVPTQPRAWPQRERARLAGVSSFGFGGTNAHLALESAPGALRAASSPTSDEHEGRRAQPSAEKSELVFVFSGHGGQWLGMGQALLHREPKFRAAVESCDAALRPLIGWSTLQHLCSREPQDSPDVIQPLLFTIQVALSRTLAAHGVHPDAVIGQSIGEVAAAHIAGHLSLEDAAAVIAARARLAAAHLAGAGAVMVVRLGLDKLGELPPGLSIAGKIAPSRTLVAGDPSSLEAAQRGWEAEGVRCARGRVGYASHSAHVEPILGELEAALATITPRAGTVAWWSTTNDGWAPAESAGASYWARNLRQPFDLLNGLRELGRGAPPVFIEIGPHPVLGAAIRETMDGPVEALACVHREQDEYEDLHALLDTLRGRGLVQPVAPRGATLVPVTATSAEALDQAALELREHLARNPEVPLADLGWTLLHHRPHHRHRAAVVVEDRESLARGLAQIEGSRGAAASATPVVHRGQVHDSGKIAFVFPGQGGQWIGMGRVLLERAPAFAEALDACDAALRPETGWSVREILRGAPGAPSLERIEVVQPALWAVMVSLAALWRSWGIEPDLVIGHSQGEIAAACVAGALSLADGARVVARRSRLLLRIAGRGAMAAIGLGLEALMELLPDELSLAVVNDGESSVVAGAPEAVAAWVEQLRERDIFARMVDVDIASHSPQVDALRGFLHFEFRELAPVSAKVPIVSTVFDREFAGEELDGSYWIENLRRPVRFDRALRRAIDAGARTFIEVSPHPLLTGVIERALADAEPSGAPVPPGTAVASLRRNHNEVDALLDSLAALFVAGVAFDARSLMSPGKIAPLPTSVFNRERFWPPPASPARSSGPRPTAKGGWVLALELDLRRQPWLADHRVHGEIAVPGIAMIAWMRQVIARVPGTWEVDGAVLEAPLVLDRSAREVQISAQRDGEDYVVELFAAKAEAWVRHARARLVLNVEFPAGEMPALDEASAEPPPYAAWAAAGNNYGPTFRGIERLIRDDDTIIADLALPETVDPQGLERGVHPALLDAALQTLLIDAPTDQANALFTANLRLFRTQAKRVRVLASRPRGPLSGDLTLWDRSDGGLLAQINDVSLLPVERDDLEGSAPVGALRLIWRPLPPIDMVAGSDRCVVVVDAITPLGEELRELLDEAGAEVDLVLRTDLAQALSSAADTGPRVHVIALWTTPEGPGDEAAVALTRAAVDELRMVVDAGATSTWITCGAQAIEGHPGSPALAALWGLARVLQREHPELRHRVIDLAKDESIALLSDAILVEDHEDQVAIVGGRRLIRRLVPTRETREASWSGGRVLITGGAGFVGRQLARWLIEEGGAQQVILASRSEPSPAAREQFEELGEAIRFVRCDVTDRAALEALLASLPALTGVIHGAMALRDAPLATLTSEQIAEVMAPKVRGALLLHELCRDHAIERFVLLSSMASVLGNPGQGAYAAANAFLDTLAEQRHAAGLPAQSQSWGIWTNQSQRLREQDRERFRRSGVRPLDVGEGIEWFASAWTMDAPHLVLVPVDWDQFSRSLTWTPPLVEELVTKIVPAPSAPREREVIENLAALERIVETEIREILGLVHGLVHDVGFAEQGMDSLMAVTLKGRLEQRLDLNLSATIAFNYPTLPRLVRHLGELLGLASDQRVPREIVASDHAAIAVVGMACRFPGADSVADLWSMLLASTDAVGPIPSSRFDIEPWYDPDPDAPGRTYTREAGLIDEVDAFDLGYFRISPREAQTMDPQQGLLLEVSVSALEDSGVAISSLEETAAGVFVGALNYDHGAKLLGRAEADWVDGFTASGTRSSVLSGRLSHFLGVHGPSLTVDTACSSSMTAIHLAVRSLRAGECDLAIAGGVNALLSPLTLVERSKNRMLSPTGRCRPFDVGADGIAIGEGCGMVVLKRLSDAMLAGDRIRAIIRGSALNHDGRTSGLTVPNGLAQRALLRAAITEAGVQPEEVGYVEAHGTGTSLGDPIELESLAKAMRLADDTPLWIGSLKANLGHLESASGVAGFIKTVLALEQRMIPPQIHFDRGNPMVPWDTSPLRVPLHATDLHSQFAGVSSFGFSGTNVHVILERGLSVEDHEPPLVPSLLTLSARDPNALDQLRERWIALLAGEHPPLADLCYTAAHRRGQQAWRLAAAGDDASELAERLRAAPTIHARRSAPALVFVFAGQSGVYRGMGRALLESSVEVRRIIEDIDGLIQSLGGPSVLDALQDAELDATELAQPALFALEVGLVTWFASLGVRPAAVVGHSVGEIAAAWACGALPLFEACHIVAMRATVMAELRGSGAMLAVAIGPDEVAALGESDVSVAAINGPAACVLAGPSAALERIRAGFSARGRFARWVSTDYAFHSPAVIPASFRLKEFAGSVETTPAEVPFYSTVDGGRRHAPLDLDYWVSNMCEPVRFAAAIGAIADDMDAVFVELGPHPALQIPIAQVLGERGAGPDEARSATIPTLRRDGNGRVELAEAAGRLHALGVALELERLVPRANVSSLPAYPWQRQRHRLPDAPQVPRGPAGTILVAPTGWTELVRLDQPRPTWEARPVAGDQLDAGALIPLLLALVDAPVLNALMAASSEAIRRVHVSRTRAGVEVWADDGQGWRELLNANVGVATALDPWSSDVAWEPCPRSVLEAELAHLDRSLGPDVLASDRGQASWRLHLDGVSTLRAFELARSLASLIHGEPRVLGGWGRLQGRATQAPVAALVVTHTKIVMFDRDERELLLVETTQWDPDHGEATPRSPELSAPSTALLAELEQLSATEREDALADWIEREARAALMIEDELPRDEGLFSLGMDSLLAISLLGSVSAALGVSLPNTLVFEHPSVSALARAALAQVVLGEPAAAPAPLVASATATAEDLRAEDARPRPRQHPAPDEAIAIVGVACRLPGADSPDAFWSLLEAGADAISTVPADRWDAEAWTDPDPDRLGRMVSAAGGFLDDLTQFDPAFFGISPREAERMDPQQRLLLEVAHEALEQSGWPAMSLRGSRTGVFVGIGTEDFGQLKFHGGPAEDIGAYDFTGTDTSVAAGRLSHTWGLEGPSMAIDTACSSSLVALHLAATSLRLGECERALVGGVNVMLAPELGVFLSRNRAMSPSGRCRTFDVAADGYVRGEGCVVLALRRLSEAERAGDRILALIRGSAVLHDGHASGLTVPNPASQAAVIRAALERARVEPNEVSMIEAHGTGTPLGDPIEVRALTEVFGGRAERLWLGSHKTNLGHLEAAAGITGVLKVVLALRHGVVPPHLNLDTLNPDIDLAPLRAEIPRRAVAWEPRAGRRLAGVSSFGFSGTNVHIVLEQAPPSSAPAKRVTAAPARVSPRPWLIPVSARSPAASTAWARALADRVAASTPTELSDIVATLGSHRDHHRLRTAVVGELDELPGLLRDAQTIKVGRRSRLVFVFSGQGSHALGMARELHAEAPSFRAAFDAIADAFEPTLGWSLRDELNAPEANSRLDRAEVVQPLLCAIQIALARLLEGWGLRPDAVLGHSIGEVAAAVTSGALGLADAGRVIESRSRLVAEQAPAGGMAVVELSRAEAEAELDDELHIAAVNGPQTVLLAGAPEALDRFGSRIRARGRFFRRVAIGYASHSPGMDVLVEPLQAALSGLRPQPATTTMYSTVRARAVTGAELDPSYWSDNLRAPVRFDEVVLELLSRGPVTFVEIGPHPVLGYGVKQWCEAQDSRGETRSVCLPSLRHDLGDRRSMLELVGRLYERGHDPDWSALNPEGSFIELPTYPWDRQRYWPATGPARSSSEGRVVAEAGNEGVRVLSIELGAQAWLADHRVGALTVVPGAAYSVWARRAVGAHDGELELRELEIEAALTLADDEQVELQAVCRVVEPGLWDAEILSAKGGAWIRHARARLIAGAPAEAAADRRVDLAKLRERCPELVPGEALYARMAADGLRYGPAFRGIVELRVGAGEALAELRATEEVAREGSLHPAWVDAAQHAAALLLPPGRWLPVGVESLVVHGPPPSRAFVHASLREPEAGESEARHAVADLVVHTVDGATVATMRGLRLARVESQTASPDDLRLFEDTWLRAPAVEGARAPSGRWLICGGEDELASTIAEALRERGVDEITRVDGSTPPTPAELEGATSIHLGTEALDELWRPLQHLARAEAGPAKVALVTRGAWSIEGRDPDASEPINPSARAAWGLGRTLRHELPQWDLSLIDLALAPRGLAPRGRPSASIEAMLDHLLADDDERELVLRDNERWVGRWRGAPIPPAPPQRIADAEGRAFRLTCAQPGDLGSLALRELERGEPGRGEVEIAIEAAGVSFSDVLKAHGLYPGVDGPPPLGVECSGRIARLGPEVVGWSVGDPVIAILTGGGFGSHAITPASLLARRPVGLSATAAATLPGAFLTAFHALVTLAEIGPKDRLLIHSASGGVGQAALQIALDLGAEVYGTAGTPDKRALLVELGCRQAWSSRSHEWFEGLREATDGEGVDIVLNTLPGEDLRLGVEILRSGGRFLEIGRTDIYADRRLGMAVFRKNVAFFAIDVGEPALLASGALSHGLRELVKRVEAGRLQPLPARVWPIERGADALREMARARHTGKLVLQVSDPEADPGAAGRIMLPVAGSAELGLFGGTWLITGGTGALGLRCAELLVGAGVGRLVLVARRPPSAASEAAITALRARGAELVFAACDVANRDALAELVGAHEHELEGVIHCAGVLDDALLRDLDDARFARVIAAKVHGARHLDELTRELPLMHFVLFSSLSGVLGSPGQSAYALANAYLDGLAAARRGQGLPALSVAWGAWRDIGLAAGDERRGARLARRGLPSLTPDAGTDLLARLLTSATTPASVSATPLDWPAYRDAQPDMARTPRFALIEPESAAAGGPATSPSLSLEALLSDTHGARERQRELARWIAERAATVLGVAAAQISHDQPLAELGLDSLMSLELRNQLQTLIPPPLERLPSTLLFTFPTIGALAEHLLELVTPAAAKSSEPGKILVTPAATNPTPAEHPEVEHASDDEVMAALLRELAEPVP</sequence>
<dbReference type="Pfam" id="PF16197">
    <property type="entry name" value="KAsynt_C_assoc"/>
    <property type="match status" value="3"/>
</dbReference>
<dbReference type="Gene3D" id="3.10.129.110">
    <property type="entry name" value="Polyketide synthase dehydratase"/>
    <property type="match status" value="2"/>
</dbReference>
<dbReference type="Pfam" id="PF00109">
    <property type="entry name" value="ketoacyl-synt"/>
    <property type="match status" value="3"/>
</dbReference>
<feature type="active site" description="Proton donor; for dehydratase activity" evidence="6">
    <location>
        <position position="4424"/>
    </location>
</feature>
<dbReference type="Pfam" id="PF14765">
    <property type="entry name" value="PS-DH"/>
    <property type="match status" value="2"/>
</dbReference>
<dbReference type="SMART" id="SM00826">
    <property type="entry name" value="PKS_DH"/>
    <property type="match status" value="2"/>
</dbReference>
<dbReference type="InterPro" id="IPR013968">
    <property type="entry name" value="PKS_KR"/>
</dbReference>
<feature type="region of interest" description="N-terminal hotdog fold" evidence="6">
    <location>
        <begin position="1312"/>
        <end position="1433"/>
    </location>
</feature>
<dbReference type="InterPro" id="IPR016035">
    <property type="entry name" value="Acyl_Trfase/lysoPLipase"/>
</dbReference>
<reference evidence="11 12" key="1">
    <citation type="submission" date="2018-03" db="EMBL/GenBank/DDBJ databases">
        <title>Draft Genome Sequences of the Obligatory Marine Myxobacteria Enhygromyxa salina SWB005.</title>
        <authorList>
            <person name="Poehlein A."/>
            <person name="Moghaddam J.A."/>
            <person name="Harms H."/>
            <person name="Alanjari M."/>
            <person name="Koenig G.M."/>
            <person name="Daniel R."/>
            <person name="Schaeberle T.F."/>
        </authorList>
    </citation>
    <scope>NUCLEOTIDE SEQUENCE [LARGE SCALE GENOMIC DNA]</scope>
    <source>
        <strain evidence="11 12">SWB005</strain>
    </source>
</reference>
<name>A0A2S9YGD5_9BACT</name>
<dbReference type="CDD" id="cd08955">
    <property type="entry name" value="KR_2_FAS_SDR_x"/>
    <property type="match status" value="1"/>
</dbReference>
<dbReference type="SMART" id="SM00822">
    <property type="entry name" value="PKS_KR"/>
    <property type="match status" value="2"/>
</dbReference>
<dbReference type="Gene3D" id="3.40.50.720">
    <property type="entry name" value="NAD(P)-binding Rossmann-like Domain"/>
    <property type="match status" value="4"/>
</dbReference>
<dbReference type="Pfam" id="PF22621">
    <property type="entry name" value="CurL-like_PKS_C"/>
    <property type="match status" value="1"/>
</dbReference>
<proteinExistence type="predicted"/>
<feature type="domain" description="PKS/mFAS DH" evidence="10">
    <location>
        <begin position="1312"/>
        <end position="1578"/>
    </location>
</feature>
<dbReference type="SMART" id="SM00823">
    <property type="entry name" value="PKS_PP"/>
    <property type="match status" value="4"/>
</dbReference>
<dbReference type="SMART" id="SM00825">
    <property type="entry name" value="PKS_KS"/>
    <property type="match status" value="3"/>
</dbReference>
<feature type="domain" description="Ketosynthase family 3 (KS3)" evidence="9">
    <location>
        <begin position="2129"/>
        <end position="2549"/>
    </location>
</feature>
<dbReference type="InterPro" id="IPR014031">
    <property type="entry name" value="Ketoacyl_synth_C"/>
</dbReference>
<dbReference type="PROSITE" id="PS50075">
    <property type="entry name" value="CARRIER"/>
    <property type="match status" value="4"/>
</dbReference>
<keyword evidence="2" id="KW-0597">Phosphoprotein</keyword>
<dbReference type="FunFam" id="3.40.50.720:FF:000209">
    <property type="entry name" value="Polyketide synthase Pks12"/>
    <property type="match status" value="1"/>
</dbReference>
<feature type="active site" description="Proton donor; for dehydratase activity" evidence="6">
    <location>
        <position position="1502"/>
    </location>
</feature>
<dbReference type="InterPro" id="IPR049900">
    <property type="entry name" value="PKS_mFAS_DH"/>
</dbReference>
<dbReference type="CDD" id="cd05195">
    <property type="entry name" value="enoyl_red"/>
    <property type="match status" value="1"/>
</dbReference>
<accession>A0A2S9YGD5</accession>
<feature type="active site" description="Proton acceptor; for dehydratase activity" evidence="6">
    <location>
        <position position="4261"/>
    </location>
</feature>
<dbReference type="InterPro" id="IPR020807">
    <property type="entry name" value="PKS_DH"/>
</dbReference>
<dbReference type="SMART" id="SM01294">
    <property type="entry name" value="PKS_PP_betabranch"/>
    <property type="match status" value="2"/>
</dbReference>
<feature type="region of interest" description="N-terminal hotdog fold" evidence="6">
    <location>
        <begin position="4230"/>
        <end position="4349"/>
    </location>
</feature>
<dbReference type="PROSITE" id="PS00606">
    <property type="entry name" value="KS3_1"/>
    <property type="match status" value="3"/>
</dbReference>
<dbReference type="InterPro" id="IPR009081">
    <property type="entry name" value="PP-bd_ACP"/>
</dbReference>
<feature type="region of interest" description="C-terminal hotdog fold" evidence="6">
    <location>
        <begin position="4366"/>
        <end position="4507"/>
    </location>
</feature>
<dbReference type="Gene3D" id="3.40.366.10">
    <property type="entry name" value="Malonyl-Coenzyme A Acyl Carrier Protein, domain 2"/>
    <property type="match status" value="4"/>
</dbReference>
<dbReference type="SMART" id="SM00827">
    <property type="entry name" value="PKS_AT"/>
    <property type="match status" value="4"/>
</dbReference>
<dbReference type="SUPFAM" id="SSF53901">
    <property type="entry name" value="Thiolase-like"/>
    <property type="match status" value="3"/>
</dbReference>
<dbReference type="Pfam" id="PF00698">
    <property type="entry name" value="Acyl_transf_1"/>
    <property type="match status" value="4"/>
</dbReference>
<dbReference type="SMART" id="SM00829">
    <property type="entry name" value="PKS_ER"/>
    <property type="match status" value="1"/>
</dbReference>
<feature type="domain" description="Carrier" evidence="8">
    <location>
        <begin position="3235"/>
        <end position="3315"/>
    </location>
</feature>
<dbReference type="PROSITE" id="PS52019">
    <property type="entry name" value="PKS_MFAS_DH"/>
    <property type="match status" value="2"/>
</dbReference>
<dbReference type="InterPro" id="IPR049552">
    <property type="entry name" value="PKS_DH_N"/>
</dbReference>
<dbReference type="InterPro" id="IPR018201">
    <property type="entry name" value="Ketoacyl_synth_AS"/>
</dbReference>
<dbReference type="CDD" id="cd00833">
    <property type="entry name" value="PKS"/>
    <property type="match status" value="3"/>
</dbReference>
<dbReference type="InterPro" id="IPR006162">
    <property type="entry name" value="Ppantetheine_attach_site"/>
</dbReference>
<feature type="domain" description="Ketosynthase family 3 (KS3)" evidence="9">
    <location>
        <begin position="3354"/>
        <end position="3777"/>
    </location>
</feature>
<evidence type="ECO:0000259" key="9">
    <source>
        <dbReference type="PROSITE" id="PS52004"/>
    </source>
</evidence>
<dbReference type="FunFam" id="3.40.47.10:FF:000019">
    <property type="entry name" value="Polyketide synthase type I"/>
    <property type="match status" value="3"/>
</dbReference>
<feature type="domain" description="Ketosynthase family 3 (KS3)" evidence="9">
    <location>
        <begin position="98"/>
        <end position="522"/>
    </location>
</feature>
<evidence type="ECO:0000256" key="1">
    <source>
        <dbReference type="ARBA" id="ARBA00022450"/>
    </source>
</evidence>
<dbReference type="PROSITE" id="PS00012">
    <property type="entry name" value="PHOSPHOPANTETHEINE"/>
    <property type="match status" value="1"/>
</dbReference>
<comment type="function">
    <text evidence="5">Involved in production of the polyketide antibiotic thailandamide.</text>
</comment>
<evidence type="ECO:0000313" key="12">
    <source>
        <dbReference type="Proteomes" id="UP000237968"/>
    </source>
</evidence>
<dbReference type="InterPro" id="IPR049551">
    <property type="entry name" value="PKS_DH_C"/>
</dbReference>
<dbReference type="InterPro" id="IPR016036">
    <property type="entry name" value="Malonyl_transacylase_ACP-bd"/>
</dbReference>
<dbReference type="GO" id="GO:0006633">
    <property type="term" value="P:fatty acid biosynthetic process"/>
    <property type="evidence" value="ECO:0007669"/>
    <property type="project" value="InterPro"/>
</dbReference>
<dbReference type="InterPro" id="IPR020841">
    <property type="entry name" value="PKS_Beta-ketoAc_synthase_dom"/>
</dbReference>
<dbReference type="GO" id="GO:0031177">
    <property type="term" value="F:phosphopantetheine binding"/>
    <property type="evidence" value="ECO:0007669"/>
    <property type="project" value="InterPro"/>
</dbReference>
<feature type="domain" description="Carrier" evidence="8">
    <location>
        <begin position="2036"/>
        <end position="2112"/>
    </location>
</feature>
<protein>
    <submittedName>
        <fullName evidence="11">Phthiocerol synthesis polyketide synthase type I PpsC</fullName>
        <ecNumber evidence="11">2.3.1.41</ecNumber>
    </submittedName>
</protein>
<dbReference type="InterPro" id="IPR020806">
    <property type="entry name" value="PKS_PP-bd"/>
</dbReference>
<dbReference type="Gene3D" id="3.90.180.10">
    <property type="entry name" value="Medium-chain alcohol dehydrogenases, catalytic domain"/>
    <property type="match status" value="1"/>
</dbReference>
<dbReference type="InterPro" id="IPR001227">
    <property type="entry name" value="Ac_transferase_dom_sf"/>
</dbReference>
<evidence type="ECO:0000313" key="11">
    <source>
        <dbReference type="EMBL" id="PRQ04170.1"/>
    </source>
</evidence>
<dbReference type="PANTHER" id="PTHR43775">
    <property type="entry name" value="FATTY ACID SYNTHASE"/>
    <property type="match status" value="1"/>
</dbReference>
<dbReference type="EMBL" id="PVNK01000056">
    <property type="protein sequence ID" value="PRQ04170.1"/>
    <property type="molecule type" value="Genomic_DNA"/>
</dbReference>
<dbReference type="InterPro" id="IPR036291">
    <property type="entry name" value="NAD(P)-bd_dom_sf"/>
</dbReference>
<dbReference type="InterPro" id="IPR042104">
    <property type="entry name" value="PKS_dehydratase_sf"/>
</dbReference>
<feature type="region of interest" description="Disordered" evidence="7">
    <location>
        <begin position="524"/>
        <end position="548"/>
    </location>
</feature>
<evidence type="ECO:0000256" key="7">
    <source>
        <dbReference type="SAM" id="MobiDB-lite"/>
    </source>
</evidence>
<comment type="caution">
    <text evidence="11">The sequence shown here is derived from an EMBL/GenBank/DDBJ whole genome shotgun (WGS) entry which is preliminary data.</text>
</comment>
<keyword evidence="1" id="KW-0596">Phosphopantetheine</keyword>
<dbReference type="SUPFAM" id="SSF50129">
    <property type="entry name" value="GroES-like"/>
    <property type="match status" value="1"/>
</dbReference>
<feature type="region of interest" description="Disordered" evidence="7">
    <location>
        <begin position="5436"/>
        <end position="5458"/>
    </location>
</feature>
<dbReference type="Proteomes" id="UP000237968">
    <property type="component" value="Unassembled WGS sequence"/>
</dbReference>
<dbReference type="GO" id="GO:0004315">
    <property type="term" value="F:3-oxoacyl-[acyl-carrier-protein] synthase activity"/>
    <property type="evidence" value="ECO:0007669"/>
    <property type="project" value="UniProtKB-EC"/>
</dbReference>
<evidence type="ECO:0000256" key="3">
    <source>
        <dbReference type="ARBA" id="ARBA00022679"/>
    </source>
</evidence>
<dbReference type="RefSeq" id="WP_106390435.1">
    <property type="nucleotide sequence ID" value="NZ_PVNK01000056.1"/>
</dbReference>
<dbReference type="InterPro" id="IPR013154">
    <property type="entry name" value="ADH-like_N"/>
</dbReference>
<dbReference type="SUPFAM" id="SSF52151">
    <property type="entry name" value="FabD/lysophospholipase-like"/>
    <property type="match status" value="4"/>
</dbReference>
<dbReference type="OrthoDB" id="5476655at2"/>
<dbReference type="InterPro" id="IPR057326">
    <property type="entry name" value="KR_dom"/>
</dbReference>
<feature type="active site" description="Proton acceptor; for dehydratase activity" evidence="6">
    <location>
        <position position="1347"/>
    </location>
</feature>
<dbReference type="InterPro" id="IPR050091">
    <property type="entry name" value="PKS_NRPS_Biosynth_Enz"/>
</dbReference>
<dbReference type="GO" id="GO:0016491">
    <property type="term" value="F:oxidoreductase activity"/>
    <property type="evidence" value="ECO:0007669"/>
    <property type="project" value="InterPro"/>
</dbReference>
<dbReference type="Pfam" id="PF13602">
    <property type="entry name" value="ADH_zinc_N_2"/>
    <property type="match status" value="1"/>
</dbReference>
<evidence type="ECO:0000256" key="5">
    <source>
        <dbReference type="ARBA" id="ARBA00054155"/>
    </source>
</evidence>
<keyword evidence="3 11" id="KW-0808">Transferase</keyword>
<dbReference type="InterPro" id="IPR014043">
    <property type="entry name" value="Acyl_transferase_dom"/>
</dbReference>
<evidence type="ECO:0000256" key="6">
    <source>
        <dbReference type="PROSITE-ProRule" id="PRU01363"/>
    </source>
</evidence>
<feature type="domain" description="Carrier" evidence="8">
    <location>
        <begin position="5345"/>
        <end position="5425"/>
    </location>
</feature>
<keyword evidence="12" id="KW-1185">Reference proteome</keyword>
<keyword evidence="11" id="KW-0012">Acyltransferase</keyword>
<dbReference type="InterPro" id="IPR016039">
    <property type="entry name" value="Thiolase-like"/>
</dbReference>
<dbReference type="Gene3D" id="3.40.47.10">
    <property type="match status" value="3"/>
</dbReference>
<dbReference type="EC" id="2.3.1.41" evidence="11"/>
<dbReference type="Pfam" id="PF08240">
    <property type="entry name" value="ADH_N"/>
    <property type="match status" value="1"/>
</dbReference>
<feature type="domain" description="Carrier" evidence="8">
    <location>
        <begin position="10"/>
        <end position="84"/>
    </location>
</feature>
<dbReference type="FunFam" id="3.40.366.10:FF:000002">
    <property type="entry name" value="Probable polyketide synthase 2"/>
    <property type="match status" value="1"/>
</dbReference>